<feature type="non-terminal residue" evidence="2">
    <location>
        <position position="63"/>
    </location>
</feature>
<dbReference type="Proteomes" id="UP000265520">
    <property type="component" value="Unassembled WGS sequence"/>
</dbReference>
<evidence type="ECO:0000313" key="2">
    <source>
        <dbReference type="EMBL" id="MCI53131.1"/>
    </source>
</evidence>
<evidence type="ECO:0000313" key="3">
    <source>
        <dbReference type="Proteomes" id="UP000265520"/>
    </source>
</evidence>
<dbReference type="AlphaFoldDB" id="A0A392SWA2"/>
<feature type="region of interest" description="Disordered" evidence="1">
    <location>
        <begin position="1"/>
        <end position="21"/>
    </location>
</feature>
<dbReference type="EMBL" id="LXQA010458417">
    <property type="protein sequence ID" value="MCI53131.1"/>
    <property type="molecule type" value="Genomic_DNA"/>
</dbReference>
<reference evidence="2 3" key="1">
    <citation type="journal article" date="2018" name="Front. Plant Sci.">
        <title>Red Clover (Trifolium pratense) and Zigzag Clover (T. medium) - A Picture of Genomic Similarities and Differences.</title>
        <authorList>
            <person name="Dluhosova J."/>
            <person name="Istvanek J."/>
            <person name="Nedelnik J."/>
            <person name="Repkova J."/>
        </authorList>
    </citation>
    <scope>NUCLEOTIDE SEQUENCE [LARGE SCALE GENOMIC DNA]</scope>
    <source>
        <strain evidence="3">cv. 10/8</strain>
        <tissue evidence="2">Leaf</tissue>
    </source>
</reference>
<evidence type="ECO:0000256" key="1">
    <source>
        <dbReference type="SAM" id="MobiDB-lite"/>
    </source>
</evidence>
<comment type="caution">
    <text evidence="2">The sequence shown here is derived from an EMBL/GenBank/DDBJ whole genome shotgun (WGS) entry which is preliminary data.</text>
</comment>
<name>A0A392SWA2_9FABA</name>
<accession>A0A392SWA2</accession>
<protein>
    <submittedName>
        <fullName evidence="2">Uncharacterized protein</fullName>
    </submittedName>
</protein>
<organism evidence="2 3">
    <name type="scientific">Trifolium medium</name>
    <dbReference type="NCBI Taxonomy" id="97028"/>
    <lineage>
        <taxon>Eukaryota</taxon>
        <taxon>Viridiplantae</taxon>
        <taxon>Streptophyta</taxon>
        <taxon>Embryophyta</taxon>
        <taxon>Tracheophyta</taxon>
        <taxon>Spermatophyta</taxon>
        <taxon>Magnoliopsida</taxon>
        <taxon>eudicotyledons</taxon>
        <taxon>Gunneridae</taxon>
        <taxon>Pentapetalae</taxon>
        <taxon>rosids</taxon>
        <taxon>fabids</taxon>
        <taxon>Fabales</taxon>
        <taxon>Fabaceae</taxon>
        <taxon>Papilionoideae</taxon>
        <taxon>50 kb inversion clade</taxon>
        <taxon>NPAAA clade</taxon>
        <taxon>Hologalegina</taxon>
        <taxon>IRL clade</taxon>
        <taxon>Trifolieae</taxon>
        <taxon>Trifolium</taxon>
    </lineage>
</organism>
<proteinExistence type="predicted"/>
<feature type="compositionally biased region" description="Basic and acidic residues" evidence="1">
    <location>
        <begin position="47"/>
        <end position="63"/>
    </location>
</feature>
<sequence length="63" mass="6698">KGRGSSWKGRRGRAASWDSRCNRSRYGTGAAGFGGCTAAATLSPQHGLRESGADTELRSRSKR</sequence>
<feature type="region of interest" description="Disordered" evidence="1">
    <location>
        <begin position="38"/>
        <end position="63"/>
    </location>
</feature>
<keyword evidence="3" id="KW-1185">Reference proteome</keyword>
<feature type="non-terminal residue" evidence="2">
    <location>
        <position position="1"/>
    </location>
</feature>
<feature type="compositionally biased region" description="Basic residues" evidence="1">
    <location>
        <begin position="1"/>
        <end position="13"/>
    </location>
</feature>